<evidence type="ECO:0000256" key="7">
    <source>
        <dbReference type="SAM" id="MobiDB-lite"/>
    </source>
</evidence>
<dbReference type="SUPFAM" id="SSF55048">
    <property type="entry name" value="Probable ACP-binding domain of malonyl-CoA ACP transacylase"/>
    <property type="match status" value="1"/>
</dbReference>
<dbReference type="Pfam" id="PF16197">
    <property type="entry name" value="KAsynt_C_assoc"/>
    <property type="match status" value="1"/>
</dbReference>
<evidence type="ECO:0000259" key="10">
    <source>
        <dbReference type="PROSITE" id="PS52019"/>
    </source>
</evidence>
<dbReference type="SMART" id="SM00825">
    <property type="entry name" value="PKS_KS"/>
    <property type="match status" value="1"/>
</dbReference>
<dbReference type="InterPro" id="IPR009081">
    <property type="entry name" value="PP-bd_ACP"/>
</dbReference>
<dbReference type="Gene3D" id="3.90.180.10">
    <property type="entry name" value="Medium-chain alcohol dehydrogenases, catalytic domain"/>
    <property type="match status" value="1"/>
</dbReference>
<dbReference type="InterPro" id="IPR011032">
    <property type="entry name" value="GroES-like_sf"/>
</dbReference>
<evidence type="ECO:0000313" key="12">
    <source>
        <dbReference type="Proteomes" id="UP000694397"/>
    </source>
</evidence>
<dbReference type="InterPro" id="IPR042104">
    <property type="entry name" value="PKS_dehydratase_sf"/>
</dbReference>
<dbReference type="GO" id="GO:0004314">
    <property type="term" value="F:[acyl-carrier-protein] S-malonyltransferase activity"/>
    <property type="evidence" value="ECO:0007669"/>
    <property type="project" value="UniProtKB-EC"/>
</dbReference>
<dbReference type="Ensembl" id="ENSSFOT00015027391.2">
    <property type="protein sequence ID" value="ENSSFOP00015027082.2"/>
    <property type="gene ID" value="ENSSFOG00015017405.2"/>
</dbReference>
<reference evidence="11 12" key="1">
    <citation type="submission" date="2019-04" db="EMBL/GenBank/DDBJ databases">
        <authorList>
            <consortium name="Wellcome Sanger Institute Data Sharing"/>
        </authorList>
    </citation>
    <scope>NUCLEOTIDE SEQUENCE [LARGE SCALE GENOMIC DNA]</scope>
</reference>
<dbReference type="InterPro" id="IPR016036">
    <property type="entry name" value="Malonyl_transacylase_ACP-bd"/>
</dbReference>
<dbReference type="SMART" id="SM00822">
    <property type="entry name" value="PKS_KR"/>
    <property type="match status" value="1"/>
</dbReference>
<comment type="catalytic activity">
    <reaction evidence="5">
        <text>holo-[ACP] + malonyl-CoA = malonyl-[ACP] + CoA</text>
        <dbReference type="Rhea" id="RHEA:41792"/>
        <dbReference type="Rhea" id="RHEA-COMP:9623"/>
        <dbReference type="Rhea" id="RHEA-COMP:9685"/>
        <dbReference type="ChEBI" id="CHEBI:57287"/>
        <dbReference type="ChEBI" id="CHEBI:57384"/>
        <dbReference type="ChEBI" id="CHEBI:64479"/>
        <dbReference type="ChEBI" id="CHEBI:78449"/>
        <dbReference type="EC" id="2.3.1.39"/>
    </reaction>
    <physiologicalReaction direction="left-to-right" evidence="5">
        <dbReference type="Rhea" id="RHEA:41793"/>
    </physiologicalReaction>
</comment>
<gene>
    <name evidence="11" type="primary">LOC108927804</name>
</gene>
<evidence type="ECO:0000256" key="1">
    <source>
        <dbReference type="ARBA" id="ARBA00005194"/>
    </source>
</evidence>
<dbReference type="InterPro" id="IPR036291">
    <property type="entry name" value="NAD(P)-bd_dom_sf"/>
</dbReference>
<protein>
    <submittedName>
        <fullName evidence="11">Reducing polyketide synthase BOA6-like</fullName>
    </submittedName>
</protein>
<dbReference type="KEGG" id="sfm:108927804"/>
<dbReference type="InterPro" id="IPR032821">
    <property type="entry name" value="PKS_assoc"/>
</dbReference>
<feature type="region of interest" description="Disordered" evidence="7">
    <location>
        <begin position="2086"/>
        <end position="2106"/>
    </location>
</feature>
<dbReference type="PROSITE" id="PS52019">
    <property type="entry name" value="PKS_MFAS_DH"/>
    <property type="match status" value="1"/>
</dbReference>
<dbReference type="GeneID" id="108927804"/>
<feature type="domain" description="Carrier" evidence="8">
    <location>
        <begin position="2006"/>
        <end position="2081"/>
    </location>
</feature>
<dbReference type="OrthoDB" id="329835at2759"/>
<dbReference type="PANTHER" id="PTHR45681">
    <property type="entry name" value="POLYKETIDE SYNTHASE 44-RELATED"/>
    <property type="match status" value="1"/>
</dbReference>
<dbReference type="SUPFAM" id="SSF50129">
    <property type="entry name" value="GroES-like"/>
    <property type="match status" value="1"/>
</dbReference>
<proteinExistence type="predicted"/>
<feature type="active site" description="Proton donor; for dehydratase activity" evidence="6">
    <location>
        <position position="1087"/>
    </location>
</feature>
<dbReference type="InterPro" id="IPR049900">
    <property type="entry name" value="PKS_mFAS_DH"/>
</dbReference>
<feature type="region of interest" description="N-terminal hotdog fold" evidence="6">
    <location>
        <begin position="888"/>
        <end position="1010"/>
    </location>
</feature>
<evidence type="ECO:0000256" key="3">
    <source>
        <dbReference type="ARBA" id="ARBA00022553"/>
    </source>
</evidence>
<dbReference type="Proteomes" id="UP000694397">
    <property type="component" value="Chromosome 19"/>
</dbReference>
<dbReference type="Pfam" id="PF14765">
    <property type="entry name" value="PS-DH"/>
    <property type="match status" value="1"/>
</dbReference>
<dbReference type="Gene3D" id="3.40.50.720">
    <property type="entry name" value="NAD(P)-binding Rossmann-like Domain"/>
    <property type="match status" value="1"/>
</dbReference>
<feature type="domain" description="PKS/mFAS DH" evidence="10">
    <location>
        <begin position="888"/>
        <end position="1169"/>
    </location>
</feature>
<dbReference type="InterPro" id="IPR016039">
    <property type="entry name" value="Thiolase-like"/>
</dbReference>
<dbReference type="InterPro" id="IPR001227">
    <property type="entry name" value="Ac_transferase_dom_sf"/>
</dbReference>
<dbReference type="CDD" id="cd00833">
    <property type="entry name" value="PKS"/>
    <property type="match status" value="1"/>
</dbReference>
<reference evidence="11" key="2">
    <citation type="submission" date="2025-08" db="UniProtKB">
        <authorList>
            <consortium name="Ensembl"/>
        </authorList>
    </citation>
    <scope>IDENTIFICATION</scope>
</reference>
<dbReference type="Pfam" id="PF23297">
    <property type="entry name" value="ACP_SdgA_C"/>
    <property type="match status" value="1"/>
</dbReference>
<reference evidence="11" key="3">
    <citation type="submission" date="2025-09" db="UniProtKB">
        <authorList>
            <consortium name="Ensembl"/>
        </authorList>
    </citation>
    <scope>IDENTIFICATION</scope>
</reference>
<dbReference type="GO" id="GO:0006633">
    <property type="term" value="P:fatty acid biosynthetic process"/>
    <property type="evidence" value="ECO:0007669"/>
    <property type="project" value="UniProtKB-UniPathway"/>
</dbReference>
<dbReference type="Pfam" id="PF08659">
    <property type="entry name" value="KR"/>
    <property type="match status" value="1"/>
</dbReference>
<dbReference type="InterPro" id="IPR014031">
    <property type="entry name" value="Ketoacyl_synth_C"/>
</dbReference>
<feature type="active site" description="Proton acceptor; for dehydratase activity" evidence="6">
    <location>
        <position position="923"/>
    </location>
</feature>
<dbReference type="CDD" id="cd05274">
    <property type="entry name" value="KR_FAS_SDR_x"/>
    <property type="match status" value="1"/>
</dbReference>
<dbReference type="GO" id="GO:0004315">
    <property type="term" value="F:3-oxoacyl-[acyl-carrier-protein] synthase activity"/>
    <property type="evidence" value="ECO:0007669"/>
    <property type="project" value="InterPro"/>
</dbReference>
<dbReference type="RefSeq" id="XP_029101945.1">
    <property type="nucleotide sequence ID" value="XM_029246112.1"/>
</dbReference>
<evidence type="ECO:0000256" key="2">
    <source>
        <dbReference type="ARBA" id="ARBA00022450"/>
    </source>
</evidence>
<dbReference type="Pfam" id="PF02801">
    <property type="entry name" value="Ketoacyl-synt_C"/>
    <property type="match status" value="1"/>
</dbReference>
<keyword evidence="2" id="KW-0596">Phosphopantetheine</keyword>
<evidence type="ECO:0000256" key="5">
    <source>
        <dbReference type="ARBA" id="ARBA00048404"/>
    </source>
</evidence>
<dbReference type="InterPro" id="IPR036736">
    <property type="entry name" value="ACP-like_sf"/>
</dbReference>
<dbReference type="UniPathway" id="UPA00094"/>
<dbReference type="Pfam" id="PF00109">
    <property type="entry name" value="ketoacyl-synt"/>
    <property type="match status" value="1"/>
</dbReference>
<dbReference type="InterPro" id="IPR013968">
    <property type="entry name" value="PKS_KR"/>
</dbReference>
<dbReference type="InterPro" id="IPR016035">
    <property type="entry name" value="Acyl_Trfase/lysoPLipase"/>
</dbReference>
<keyword evidence="4" id="KW-0808">Transferase</keyword>
<evidence type="ECO:0000256" key="4">
    <source>
        <dbReference type="ARBA" id="ARBA00022679"/>
    </source>
</evidence>
<dbReference type="InterPro" id="IPR050444">
    <property type="entry name" value="Polyketide_Synthase"/>
</dbReference>
<dbReference type="PROSITE" id="PS50075">
    <property type="entry name" value="CARRIER"/>
    <property type="match status" value="1"/>
</dbReference>
<accession>A0A8C9S9F2</accession>
<keyword evidence="12" id="KW-1185">Reference proteome</keyword>
<dbReference type="SUPFAM" id="SSF51735">
    <property type="entry name" value="NAD(P)-binding Rossmann-fold domains"/>
    <property type="match status" value="1"/>
</dbReference>
<evidence type="ECO:0000313" key="11">
    <source>
        <dbReference type="Ensembl" id="ENSSFOP00015027082.2"/>
    </source>
</evidence>
<organism evidence="11 12">
    <name type="scientific">Scleropages formosus</name>
    <name type="common">Asian bonytongue</name>
    <name type="synonym">Osteoglossum formosum</name>
    <dbReference type="NCBI Taxonomy" id="113540"/>
    <lineage>
        <taxon>Eukaryota</taxon>
        <taxon>Metazoa</taxon>
        <taxon>Chordata</taxon>
        <taxon>Craniata</taxon>
        <taxon>Vertebrata</taxon>
        <taxon>Euteleostomi</taxon>
        <taxon>Actinopterygii</taxon>
        <taxon>Neopterygii</taxon>
        <taxon>Teleostei</taxon>
        <taxon>Osteoglossocephala</taxon>
        <taxon>Osteoglossomorpha</taxon>
        <taxon>Osteoglossiformes</taxon>
        <taxon>Osteoglossidae</taxon>
        <taxon>Scleropages</taxon>
    </lineage>
</organism>
<dbReference type="SMART" id="SM00827">
    <property type="entry name" value="PKS_AT"/>
    <property type="match status" value="1"/>
</dbReference>
<dbReference type="SUPFAM" id="SSF47336">
    <property type="entry name" value="ACP-like"/>
    <property type="match status" value="1"/>
</dbReference>
<dbReference type="SUPFAM" id="SSF52151">
    <property type="entry name" value="FabD/lysophospholipase-like"/>
    <property type="match status" value="1"/>
</dbReference>
<dbReference type="Gene3D" id="3.10.129.110">
    <property type="entry name" value="Polyketide synthase dehydratase"/>
    <property type="match status" value="1"/>
</dbReference>
<dbReference type="InterPro" id="IPR020841">
    <property type="entry name" value="PKS_Beta-ketoAc_synthase_dom"/>
</dbReference>
<dbReference type="InterPro" id="IPR057326">
    <property type="entry name" value="KR_dom"/>
</dbReference>
<dbReference type="SUPFAM" id="SSF53901">
    <property type="entry name" value="Thiolase-like"/>
    <property type="match status" value="1"/>
</dbReference>
<dbReference type="PROSITE" id="PS52004">
    <property type="entry name" value="KS3_2"/>
    <property type="match status" value="1"/>
</dbReference>
<dbReference type="PROSITE" id="PS00606">
    <property type="entry name" value="KS3_1"/>
    <property type="match status" value="1"/>
</dbReference>
<dbReference type="PANTHER" id="PTHR45681:SF8">
    <property type="entry name" value="CARRIER DOMAIN-CONTAINING PROTEIN"/>
    <property type="match status" value="1"/>
</dbReference>
<dbReference type="InterPro" id="IPR018201">
    <property type="entry name" value="Ketoacyl_synth_AS"/>
</dbReference>
<dbReference type="InterPro" id="IPR014030">
    <property type="entry name" value="Ketoacyl_synth_N"/>
</dbReference>
<dbReference type="Pfam" id="PF00698">
    <property type="entry name" value="Acyl_transf_1"/>
    <property type="match status" value="1"/>
</dbReference>
<dbReference type="GeneTree" id="ENSGT00940000164060"/>
<feature type="region of interest" description="C-terminal hotdog fold" evidence="6">
    <location>
        <begin position="1024"/>
        <end position="1169"/>
    </location>
</feature>
<feature type="compositionally biased region" description="Basic and acidic residues" evidence="7">
    <location>
        <begin position="2094"/>
        <end position="2106"/>
    </location>
</feature>
<dbReference type="RefSeq" id="XP_029101946.1">
    <property type="nucleotide sequence ID" value="XM_029246113.1"/>
</dbReference>
<comment type="pathway">
    <text evidence="1">Lipid metabolism; fatty acid biosynthesis.</text>
</comment>
<evidence type="ECO:0000259" key="9">
    <source>
        <dbReference type="PROSITE" id="PS52004"/>
    </source>
</evidence>
<name>A0A8C9S9F2_SCLFO</name>
<dbReference type="Gene3D" id="3.40.47.10">
    <property type="match status" value="1"/>
</dbReference>
<dbReference type="InterPro" id="IPR014043">
    <property type="entry name" value="Acyl_transferase_dom"/>
</dbReference>
<keyword evidence="3" id="KW-0597">Phosphoprotein</keyword>
<dbReference type="Gene3D" id="3.40.366.10">
    <property type="entry name" value="Malonyl-Coenzyme A Acyl Carrier Protein, domain 2"/>
    <property type="match status" value="1"/>
</dbReference>
<feature type="domain" description="Ketosynthase family 3 (KS3)" evidence="9">
    <location>
        <begin position="5"/>
        <end position="431"/>
    </location>
</feature>
<evidence type="ECO:0000259" key="8">
    <source>
        <dbReference type="PROSITE" id="PS50075"/>
    </source>
</evidence>
<dbReference type="Gene3D" id="3.30.70.3290">
    <property type="match status" value="1"/>
</dbReference>
<dbReference type="InterPro" id="IPR049551">
    <property type="entry name" value="PKS_DH_C"/>
</dbReference>
<sequence length="2106" mass="234673">MEDSAEDIAVVGIGCNFPGGEGLENFWKVLLEGKNCTVQIPEERFDTRHWCDPDHSKAGKSITDKAALVERFNEFDYKFFGVPDAEANRMDPQQKLLLECTYRALENAGIPMEKASGISIGVFIGLMNRDYEQEFNRTADLIDHYNSTGTATSIAANRISYTFNLTGPSFAIDSACSSSLVALHLACQAIKQGDCEMALCGGVSFITEPRVFVALSKAKMISPEGTSKPFSNKADGYGRGEGCGVVLLKPLKKALEDFDHVWCIIGKTGINQDGHTITPITKPSMIQQQKLLHQIYSTDTDKLHVQYIEAHGTGTPVGDPTEAGSISKVIARARPPGSEILYIGSVKGNIGHTESAAGMAGLIKVILMMHHETIVPSLFYSEDSASIDTKALNLKIPTKVEKWESADPVGRVAGINNFGFGGTNAHALVRQCKKSHSRKAKTKNCFQLFILSATSEKSLKMIMEDTAEKIRTDSKLSLQTLAYTSACRRSHAKHKYRRVFLASSLSNLQNGLISSLNKKMIPSMPDPKVIFVFCGNGVTYRGMCKQLLKEEHLFLEKVKEVEILFKKYSNINMVQKLESDDDDEDFFKPSVLQPMLFAIQVAIYSLLKHWGIKPDVVLGHSVGEVAAAHCSGLLSLEDAVKVIYFRSTLQSQVTGGKMLVVSNIVVSETLKYLSAYSGKICLAAFNSPQSCTLSGDADAIESLHDKLKTLFDSKNVFLHILDVPAAYHSHMMDPILSNLETSIGTLQGNEMETQLFSTVTGRVCSQMDFLTGTYWARNIREPVAFEEAVKSAAKERKNIVFVEIGPRRALQRNIIETLGNDTIVLTSVQPEKDHESLATLVSKLFELGVQINWDQFYTGYETVPAPFPRYQFDCVKKEIYPAEIPRHNKLLSSFQHPCIAKAINDKEFSCTLDSEEMSFVSGHKNKGIAIIPGSLYVELGLASFMANLKRRMPLTSVQLEIKFHTPFLVEKNSPEMRVLLEPKEMGILFKIQSPLSVYATGYVTQNGEAEVNYISLDCIFERCKSLVKSEELYNKLSQVGFEYGSVFKRLGDIHYGDEYMEAISLVKVPEELCSQLYDYHIHPVVLDYLMQMTVIFPTSGFKSRPGFPSAIGSLTILGPLEKEMALYLRKTSTGADYVEVCGCFATKTGDVLIEAKHIRIKNLGKHSNIAEELFFQNQLTVVSEDVILNGKPKALVFADTLGISETLHQYLHQGSFYIPYQNQNFSLDRFFSEQKTPLIIRECSEIFFMWGIENLSDKTAENSLMCLVNCCEILQQIILKLKAEKFSGSFRVLTFGLAGNAVDVITTSFTLPGMIRCCAAEVSGMIFQLIDIGSVSVEDIRALGQIIQSYPCRKYPELVISKGQIYAAGMTRTPIRSTIGCEKQALSVDLQYFSLQTADAYKTTCLSAIPSAANNPLERKNVEVQLDKVCVHSSDYFPVSVTDLKFGQTMYWNRHTSQNHKLLALDFSGTVTAVGKGVSKLKVGDHVASCYPVAVSSKVVLPEDVFYRTKRFPLLKEVPCISYFVLSWEIFHNMLPKGKQLRRIGILSPSPDSVLVQILVRTANNSGWTATARIEINGQQNDMKKCDAFVLLPPFDAALLNNACSIASVKHIVVVHDNQQSALQKKLCKWDNENSYIQTLHVGKIFQKANLKEKKVKIYNWLKSMDLEKRSLDLQTTTFQRANTGSFDCLADTEFKSYFSSKPMPVIALSGGGKNQISTIPVNESQIQLFKKNSVYIVTGGLSGLGFETVKFIAQKGGGKIVILSRRTPSSEMQQDIKNIQSQHGVSVITLQCDVSVSKQVDKAVNDIEQHFLSCPIAGVFHSAVVLHDGFMEMLNRSHFENVLRPKVNGALNLHSATRKCKLDYFVCYSSVSSFLGSPAQTNYAAANSFLDMFCHYRRNLGLAGQSVNWGALNLGLLLNKDHLRKFLEEKGTATMEIPEIHECLKYCLLLNNPQQVVCKFNFRNMYTHVLSQNIYQRMRFIKMFNEEIKIHRITENTVEQEQSSSSPDEFVKDLLLKTCNIDANELNDDTLLSAVGVDSMLALTLQNVIYKERGVNIPLIKLLDPNTTMSNLVVLLKEAQKGGFTKEGQQSYEEQRNVKNEHTQF</sequence>
<evidence type="ECO:0000256" key="6">
    <source>
        <dbReference type="PROSITE-ProRule" id="PRU01363"/>
    </source>
</evidence>